<dbReference type="KEGG" id="aaeo:BJI67_16310"/>
<reference evidence="1 2" key="1">
    <citation type="submission" date="2016-09" db="EMBL/GenBank/DDBJ databases">
        <title>Acidihalobacter prosperus V6 (DSM14174).</title>
        <authorList>
            <person name="Khaleque H.N."/>
            <person name="Ramsay J.P."/>
            <person name="Murphy R.J.T."/>
            <person name="Kaksonen A.H."/>
            <person name="Boxall N.J."/>
            <person name="Watkin E.L.J."/>
        </authorList>
    </citation>
    <scope>NUCLEOTIDE SEQUENCE [LARGE SCALE GENOMIC DNA]</scope>
    <source>
        <strain evidence="1 2">V6</strain>
        <plasmid evidence="2">papv6</plasmid>
    </source>
</reference>
<accession>A0A1D8KCV5</accession>
<dbReference type="EMBL" id="CP017449">
    <property type="protein sequence ID" value="AOV18801.1"/>
    <property type="molecule type" value="Genomic_DNA"/>
</dbReference>
<evidence type="ECO:0000313" key="2">
    <source>
        <dbReference type="Proteomes" id="UP000095342"/>
    </source>
</evidence>
<dbReference type="AlphaFoldDB" id="A0A1D8KCV5"/>
<dbReference type="Proteomes" id="UP000095342">
    <property type="component" value="Plasmid pAPV6"/>
</dbReference>
<geneLocation type="plasmid" evidence="2">
    <name>papv6</name>
</geneLocation>
<keyword evidence="1" id="KW-0614">Plasmid</keyword>
<proteinExistence type="predicted"/>
<keyword evidence="2" id="KW-1185">Reference proteome</keyword>
<organism evidence="1 2">
    <name type="scientific">Acidihalobacter aeolianus</name>
    <dbReference type="NCBI Taxonomy" id="2792603"/>
    <lineage>
        <taxon>Bacteria</taxon>
        <taxon>Pseudomonadati</taxon>
        <taxon>Pseudomonadota</taxon>
        <taxon>Gammaproteobacteria</taxon>
        <taxon>Chromatiales</taxon>
        <taxon>Ectothiorhodospiraceae</taxon>
        <taxon>Acidihalobacter</taxon>
    </lineage>
</organism>
<gene>
    <name evidence="1" type="ORF">BJI67_16310</name>
</gene>
<sequence length="161" mass="18306">MENSIQLSGPSRIRQLLGNILDNDEDIDIARISRELGISSALFRGLLKSDVEFSSLSYKSLRSLALLLSMPLGLLYRELGLLEQDDFFEDKRDLEVIINELYEQMRHDDEFSAIAPTYQDWIKTPVATRVALVACYEKACGKLSRSSLIMALSDKDKEETR</sequence>
<protein>
    <submittedName>
        <fullName evidence="1">Uncharacterized protein</fullName>
    </submittedName>
</protein>
<evidence type="ECO:0000313" key="1">
    <source>
        <dbReference type="EMBL" id="AOV18801.1"/>
    </source>
</evidence>
<name>A0A1D8KCV5_9GAMM</name>